<dbReference type="Pfam" id="PF14587">
    <property type="entry name" value="Glyco_hydr_30_2"/>
    <property type="match status" value="1"/>
</dbReference>
<dbReference type="Proteomes" id="UP001204746">
    <property type="component" value="Unassembled WGS sequence"/>
</dbReference>
<dbReference type="Pfam" id="PF17189">
    <property type="entry name" value="Glyco_hydro_30C"/>
    <property type="match status" value="1"/>
</dbReference>
<evidence type="ECO:0000313" key="8">
    <source>
        <dbReference type="Proteomes" id="UP001204746"/>
    </source>
</evidence>
<dbReference type="EMBL" id="JANIAA010000048">
    <property type="protein sequence ID" value="MCQ8194493.1"/>
    <property type="molecule type" value="Genomic_DNA"/>
</dbReference>
<reference evidence="7 8" key="1">
    <citation type="submission" date="2022-07" db="EMBL/GenBank/DDBJ databases">
        <authorList>
            <person name="Phongsopitanun W."/>
            <person name="Tanasupawat S."/>
        </authorList>
    </citation>
    <scope>NUCLEOTIDE SEQUENCE [LARGE SCALE GENOMIC DNA]</scope>
    <source>
        <strain evidence="7 8">RCU-064</strain>
    </source>
</reference>
<dbReference type="InterPro" id="IPR001139">
    <property type="entry name" value="Glyco_hydro_30"/>
</dbReference>
<feature type="domain" description="Endo-beta-1,6-galactanase-like" evidence="5">
    <location>
        <begin position="38"/>
        <end position="248"/>
    </location>
</feature>
<accession>A0ABT1VAR8</accession>
<feature type="signal peptide" evidence="4">
    <location>
        <begin position="1"/>
        <end position="27"/>
    </location>
</feature>
<dbReference type="SUPFAM" id="SSF51011">
    <property type="entry name" value="Glycosyl hydrolase domain"/>
    <property type="match status" value="1"/>
</dbReference>
<keyword evidence="3" id="KW-0378">Hydrolase</keyword>
<feature type="domain" description="Glycosyl hydrolase family 30 beta sandwich" evidence="6">
    <location>
        <begin position="389"/>
        <end position="427"/>
    </location>
</feature>
<evidence type="ECO:0000256" key="3">
    <source>
        <dbReference type="ARBA" id="ARBA00022801"/>
    </source>
</evidence>
<dbReference type="RefSeq" id="WP_256655262.1">
    <property type="nucleotide sequence ID" value="NZ_JANIAA010000048.1"/>
</dbReference>
<comment type="similarity">
    <text evidence="1">Belongs to the glycosyl hydrolase 30 family.</text>
</comment>
<keyword evidence="2 4" id="KW-0732">Signal</keyword>
<feature type="chain" id="PRO_5046388592" description="Glucosylceramidase" evidence="4">
    <location>
        <begin position="28"/>
        <end position="483"/>
    </location>
</feature>
<dbReference type="Gene3D" id="2.60.40.1180">
    <property type="entry name" value="Golgi alpha-mannosidase II"/>
    <property type="match status" value="1"/>
</dbReference>
<comment type="caution">
    <text evidence="7">The sequence shown here is derived from an EMBL/GenBank/DDBJ whole genome shotgun (WGS) entry which is preliminary data.</text>
</comment>
<gene>
    <name evidence="7" type="ORF">NP777_40940</name>
</gene>
<evidence type="ECO:0000256" key="4">
    <source>
        <dbReference type="SAM" id="SignalP"/>
    </source>
</evidence>
<dbReference type="PANTHER" id="PTHR11069">
    <property type="entry name" value="GLUCOSYLCERAMIDASE"/>
    <property type="match status" value="1"/>
</dbReference>
<dbReference type="InterPro" id="IPR033452">
    <property type="entry name" value="GH30_C"/>
</dbReference>
<evidence type="ECO:0000256" key="1">
    <source>
        <dbReference type="ARBA" id="ARBA00005382"/>
    </source>
</evidence>
<evidence type="ECO:0000313" key="7">
    <source>
        <dbReference type="EMBL" id="MCQ8194493.1"/>
    </source>
</evidence>
<dbReference type="InterPro" id="IPR017853">
    <property type="entry name" value="GH"/>
</dbReference>
<dbReference type="Gene3D" id="3.20.20.80">
    <property type="entry name" value="Glycosidases"/>
    <property type="match status" value="1"/>
</dbReference>
<protein>
    <recommendedName>
        <fullName evidence="9">Glucosylceramidase</fullName>
    </recommendedName>
</protein>
<proteinExistence type="inferred from homology"/>
<evidence type="ECO:0000256" key="2">
    <source>
        <dbReference type="ARBA" id="ARBA00022729"/>
    </source>
</evidence>
<keyword evidence="8" id="KW-1185">Reference proteome</keyword>
<dbReference type="InterPro" id="IPR039514">
    <property type="entry name" value="6GAL-like"/>
</dbReference>
<dbReference type="PANTHER" id="PTHR11069:SF23">
    <property type="entry name" value="LYSOSOMAL ACID GLUCOSYLCERAMIDASE"/>
    <property type="match status" value="1"/>
</dbReference>
<sequence>MITSVRTALIGALAAALLPLTTPFAAAEPLRGGTVDFGRHLQTIDGFGFSQAFQRADLMHGAQGLTPEHQREVLDLLLNRGTGAGLSILRLGIGSSSDEVYDHMKSIQPTDPGGPDAPPHYEWDGADGGQVWLAKEARRYGVKRFYADAWSAPGYMKTNGTDANGGTLKAEWRRAYADYLVQYAKFYRQEGVRITDLGFTNEPDLATSYASMRFTPEQAVEVIKAVGPAVRRAGINLLCCDAAGWDEQASFSAAIEADGAAAAQVAVHTGHPYVTPSDQPLPTTRRTWMSEWSPNGTTWNEAWDDQNKAGARSASVEGDGGRRAGGYDGFAVAEAIHTTLADAGASGYVYWFGASVGATRGLIQLDGPDYHVSKRLWALAAYSRFIRPGAVRVAADSGADGVRTTAFRNRDGRRVLEILNTGEEPVRGDYALRGGAGGAGDARGAVYRTDETHSLGRVGTARVRDGRLAVELPGRSLTTVVLG</sequence>
<evidence type="ECO:0000259" key="6">
    <source>
        <dbReference type="Pfam" id="PF17189"/>
    </source>
</evidence>
<dbReference type="InterPro" id="IPR013780">
    <property type="entry name" value="Glyco_hydro_b"/>
</dbReference>
<dbReference type="SUPFAM" id="SSF51445">
    <property type="entry name" value="(Trans)glycosidases"/>
    <property type="match status" value="1"/>
</dbReference>
<organism evidence="7 8">
    <name type="scientific">Streptomyces rugosispiralis</name>
    <dbReference type="NCBI Taxonomy" id="2967341"/>
    <lineage>
        <taxon>Bacteria</taxon>
        <taxon>Bacillati</taxon>
        <taxon>Actinomycetota</taxon>
        <taxon>Actinomycetes</taxon>
        <taxon>Kitasatosporales</taxon>
        <taxon>Streptomycetaceae</taxon>
        <taxon>Streptomyces</taxon>
    </lineage>
</organism>
<evidence type="ECO:0008006" key="9">
    <source>
        <dbReference type="Google" id="ProtNLM"/>
    </source>
</evidence>
<evidence type="ECO:0000259" key="5">
    <source>
        <dbReference type="Pfam" id="PF14587"/>
    </source>
</evidence>
<name>A0ABT1VAR8_9ACTN</name>